<organism evidence="1 2">
    <name type="scientific">Aegilops tauschii subsp. strangulata</name>
    <name type="common">Goatgrass</name>
    <dbReference type="NCBI Taxonomy" id="200361"/>
    <lineage>
        <taxon>Eukaryota</taxon>
        <taxon>Viridiplantae</taxon>
        <taxon>Streptophyta</taxon>
        <taxon>Embryophyta</taxon>
        <taxon>Tracheophyta</taxon>
        <taxon>Spermatophyta</taxon>
        <taxon>Magnoliopsida</taxon>
        <taxon>Liliopsida</taxon>
        <taxon>Poales</taxon>
        <taxon>Poaceae</taxon>
        <taxon>BOP clade</taxon>
        <taxon>Pooideae</taxon>
        <taxon>Triticodae</taxon>
        <taxon>Triticeae</taxon>
        <taxon>Triticinae</taxon>
        <taxon>Aegilops</taxon>
    </lineage>
</organism>
<name>A0A453P3T5_AEGTS</name>
<sequence>MGTTILILTMSTTLSRHSSVAAEASTAGTKKATQDLDPEPWCCYEYSSRDIWHHGDSRLHSICSVIVVVLSQVIFCSV</sequence>
<reference evidence="2" key="2">
    <citation type="journal article" date="2017" name="Nat. Plants">
        <title>The Aegilops tauschii genome reveals multiple impacts of transposons.</title>
        <authorList>
            <person name="Zhao G."/>
            <person name="Zou C."/>
            <person name="Li K."/>
            <person name="Wang K."/>
            <person name="Li T."/>
            <person name="Gao L."/>
            <person name="Zhang X."/>
            <person name="Wang H."/>
            <person name="Yang Z."/>
            <person name="Liu X."/>
            <person name="Jiang W."/>
            <person name="Mao L."/>
            <person name="Kong X."/>
            <person name="Jiao Y."/>
            <person name="Jia J."/>
        </authorList>
    </citation>
    <scope>NUCLEOTIDE SEQUENCE [LARGE SCALE GENOMIC DNA]</scope>
    <source>
        <strain evidence="2">cv. AL8/78</strain>
    </source>
</reference>
<proteinExistence type="predicted"/>
<keyword evidence="2" id="KW-1185">Reference proteome</keyword>
<evidence type="ECO:0000313" key="1">
    <source>
        <dbReference type="EnsemblPlants" id="AET6Gv20596200.10"/>
    </source>
</evidence>
<dbReference type="Gramene" id="AET6Gv20596200.10">
    <property type="protein sequence ID" value="AET6Gv20596200.10"/>
    <property type="gene ID" value="AET6Gv20596200"/>
</dbReference>
<dbReference type="AlphaFoldDB" id="A0A453P3T5"/>
<reference evidence="1" key="4">
    <citation type="submission" date="2019-03" db="UniProtKB">
        <authorList>
            <consortium name="EnsemblPlants"/>
        </authorList>
    </citation>
    <scope>IDENTIFICATION</scope>
</reference>
<protein>
    <submittedName>
        <fullName evidence="1">Uncharacterized protein</fullName>
    </submittedName>
</protein>
<reference evidence="1" key="5">
    <citation type="journal article" date="2021" name="G3 (Bethesda)">
        <title>Aegilops tauschii genome assembly Aet v5.0 features greater sequence contiguity and improved annotation.</title>
        <authorList>
            <person name="Wang L."/>
            <person name="Zhu T."/>
            <person name="Rodriguez J.C."/>
            <person name="Deal K.R."/>
            <person name="Dubcovsky J."/>
            <person name="McGuire P.E."/>
            <person name="Lux T."/>
            <person name="Spannagl M."/>
            <person name="Mayer K.F.X."/>
            <person name="Baldrich P."/>
            <person name="Meyers B.C."/>
            <person name="Huo N."/>
            <person name="Gu Y.Q."/>
            <person name="Zhou H."/>
            <person name="Devos K.M."/>
            <person name="Bennetzen J.L."/>
            <person name="Unver T."/>
            <person name="Budak H."/>
            <person name="Gulick P.J."/>
            <person name="Galiba G."/>
            <person name="Kalapos B."/>
            <person name="Nelson D.R."/>
            <person name="Li P."/>
            <person name="You F.M."/>
            <person name="Luo M.C."/>
            <person name="Dvorak J."/>
        </authorList>
    </citation>
    <scope>NUCLEOTIDE SEQUENCE [LARGE SCALE GENOMIC DNA]</scope>
    <source>
        <strain evidence="1">cv. AL8/78</strain>
    </source>
</reference>
<reference evidence="2" key="1">
    <citation type="journal article" date="2014" name="Science">
        <title>Ancient hybridizations among the ancestral genomes of bread wheat.</title>
        <authorList>
            <consortium name="International Wheat Genome Sequencing Consortium,"/>
            <person name="Marcussen T."/>
            <person name="Sandve S.R."/>
            <person name="Heier L."/>
            <person name="Spannagl M."/>
            <person name="Pfeifer M."/>
            <person name="Jakobsen K.S."/>
            <person name="Wulff B.B."/>
            <person name="Steuernagel B."/>
            <person name="Mayer K.F."/>
            <person name="Olsen O.A."/>
        </authorList>
    </citation>
    <scope>NUCLEOTIDE SEQUENCE [LARGE SCALE GENOMIC DNA]</scope>
    <source>
        <strain evidence="2">cv. AL8/78</strain>
    </source>
</reference>
<evidence type="ECO:0000313" key="2">
    <source>
        <dbReference type="Proteomes" id="UP000015105"/>
    </source>
</evidence>
<accession>A0A453P3T5</accession>
<dbReference type="EnsemblPlants" id="AET6Gv20596200.10">
    <property type="protein sequence ID" value="AET6Gv20596200.10"/>
    <property type="gene ID" value="AET6Gv20596200"/>
</dbReference>
<dbReference type="Proteomes" id="UP000015105">
    <property type="component" value="Chromosome 6D"/>
</dbReference>
<reference evidence="1" key="3">
    <citation type="journal article" date="2017" name="Nature">
        <title>Genome sequence of the progenitor of the wheat D genome Aegilops tauschii.</title>
        <authorList>
            <person name="Luo M.C."/>
            <person name="Gu Y.Q."/>
            <person name="Puiu D."/>
            <person name="Wang H."/>
            <person name="Twardziok S.O."/>
            <person name="Deal K.R."/>
            <person name="Huo N."/>
            <person name="Zhu T."/>
            <person name="Wang L."/>
            <person name="Wang Y."/>
            <person name="McGuire P.E."/>
            <person name="Liu S."/>
            <person name="Long H."/>
            <person name="Ramasamy R.K."/>
            <person name="Rodriguez J.C."/>
            <person name="Van S.L."/>
            <person name="Yuan L."/>
            <person name="Wang Z."/>
            <person name="Xia Z."/>
            <person name="Xiao L."/>
            <person name="Anderson O.D."/>
            <person name="Ouyang S."/>
            <person name="Liang Y."/>
            <person name="Zimin A.V."/>
            <person name="Pertea G."/>
            <person name="Qi P."/>
            <person name="Bennetzen J.L."/>
            <person name="Dai X."/>
            <person name="Dawson M.W."/>
            <person name="Muller H.G."/>
            <person name="Kugler K."/>
            <person name="Rivarola-Duarte L."/>
            <person name="Spannagl M."/>
            <person name="Mayer K.F.X."/>
            <person name="Lu F.H."/>
            <person name="Bevan M.W."/>
            <person name="Leroy P."/>
            <person name="Li P."/>
            <person name="You F.M."/>
            <person name="Sun Q."/>
            <person name="Liu Z."/>
            <person name="Lyons E."/>
            <person name="Wicker T."/>
            <person name="Salzberg S.L."/>
            <person name="Devos K.M."/>
            <person name="Dvorak J."/>
        </authorList>
    </citation>
    <scope>NUCLEOTIDE SEQUENCE [LARGE SCALE GENOMIC DNA]</scope>
    <source>
        <strain evidence="1">cv. AL8/78</strain>
    </source>
</reference>